<dbReference type="PANTHER" id="PTHR22765">
    <property type="entry name" value="RING FINGER AND PROTEASE ASSOCIATED DOMAIN-CONTAINING"/>
    <property type="match status" value="1"/>
</dbReference>
<dbReference type="Proteomes" id="UP000324897">
    <property type="component" value="Unassembled WGS sequence"/>
</dbReference>
<comment type="caution">
    <text evidence="3">The sequence shown here is derived from an EMBL/GenBank/DDBJ whole genome shotgun (WGS) entry which is preliminary data.</text>
</comment>
<dbReference type="GO" id="GO:0008270">
    <property type="term" value="F:zinc ion binding"/>
    <property type="evidence" value="ECO:0007669"/>
    <property type="project" value="UniProtKB-KW"/>
</dbReference>
<evidence type="ECO:0000313" key="3">
    <source>
        <dbReference type="EMBL" id="TVU02680.1"/>
    </source>
</evidence>
<keyword evidence="4" id="KW-1185">Reference proteome</keyword>
<sequence length="137" mass="14532">MLASALVARRRRLHCSGSDTAAGRPAFSVPPARAACTSARRREERQLGAATAAPCRFRLPGRYLSIHLDVLGQEGAAPSPETSAVIICAVCLEELRGEAAALPCSHAYHAGCVRPWLAVHRACPCCRATAPALPEDY</sequence>
<accession>A0A5J9SUL4</accession>
<dbReference type="AlphaFoldDB" id="A0A5J9SUL4"/>
<evidence type="ECO:0000313" key="4">
    <source>
        <dbReference type="Proteomes" id="UP000324897"/>
    </source>
</evidence>
<dbReference type="Gramene" id="TVU02680">
    <property type="protein sequence ID" value="TVU02680"/>
    <property type="gene ID" value="EJB05_51818"/>
</dbReference>
<dbReference type="SMART" id="SM00184">
    <property type="entry name" value="RING"/>
    <property type="match status" value="1"/>
</dbReference>
<keyword evidence="1" id="KW-0862">Zinc</keyword>
<dbReference type="Gene3D" id="3.30.40.10">
    <property type="entry name" value="Zinc/RING finger domain, C3HC4 (zinc finger)"/>
    <property type="match status" value="1"/>
</dbReference>
<proteinExistence type="predicted"/>
<feature type="domain" description="RING-type" evidence="2">
    <location>
        <begin position="88"/>
        <end position="127"/>
    </location>
</feature>
<name>A0A5J9SUL4_9POAL</name>
<dbReference type="InterPro" id="IPR013083">
    <property type="entry name" value="Znf_RING/FYVE/PHD"/>
</dbReference>
<protein>
    <recommendedName>
        <fullName evidence="2">RING-type domain-containing protein</fullName>
    </recommendedName>
</protein>
<feature type="non-terminal residue" evidence="3">
    <location>
        <position position="1"/>
    </location>
</feature>
<evidence type="ECO:0000256" key="1">
    <source>
        <dbReference type="PROSITE-ProRule" id="PRU00175"/>
    </source>
</evidence>
<dbReference type="GO" id="GO:0061630">
    <property type="term" value="F:ubiquitin protein ligase activity"/>
    <property type="evidence" value="ECO:0007669"/>
    <property type="project" value="TreeGrafter"/>
</dbReference>
<dbReference type="OrthoDB" id="8062037at2759"/>
<gene>
    <name evidence="3" type="ORF">EJB05_51818</name>
</gene>
<dbReference type="InterPro" id="IPR051826">
    <property type="entry name" value="E3_ubiquitin-ligase_domain"/>
</dbReference>
<keyword evidence="1" id="KW-0863">Zinc-finger</keyword>
<keyword evidence="1" id="KW-0479">Metal-binding</keyword>
<reference evidence="3 4" key="1">
    <citation type="journal article" date="2019" name="Sci. Rep.">
        <title>A high-quality genome of Eragrostis curvula grass provides insights into Poaceae evolution and supports new strategies to enhance forage quality.</title>
        <authorList>
            <person name="Carballo J."/>
            <person name="Santos B.A.C.M."/>
            <person name="Zappacosta D."/>
            <person name="Garbus I."/>
            <person name="Selva J.P."/>
            <person name="Gallo C.A."/>
            <person name="Diaz A."/>
            <person name="Albertini E."/>
            <person name="Caccamo M."/>
            <person name="Echenique V."/>
        </authorList>
    </citation>
    <scope>NUCLEOTIDE SEQUENCE [LARGE SCALE GENOMIC DNA]</scope>
    <source>
        <strain evidence="4">cv. Victoria</strain>
        <tissue evidence="3">Leaf</tissue>
    </source>
</reference>
<dbReference type="PROSITE" id="PS50089">
    <property type="entry name" value="ZF_RING_2"/>
    <property type="match status" value="1"/>
</dbReference>
<dbReference type="InterPro" id="IPR001841">
    <property type="entry name" value="Znf_RING"/>
</dbReference>
<dbReference type="EMBL" id="RWGY01000293">
    <property type="protein sequence ID" value="TVU02680.1"/>
    <property type="molecule type" value="Genomic_DNA"/>
</dbReference>
<dbReference type="PANTHER" id="PTHR22765:SF348">
    <property type="entry name" value="OS09G0446275 PROTEIN"/>
    <property type="match status" value="1"/>
</dbReference>
<evidence type="ECO:0000259" key="2">
    <source>
        <dbReference type="PROSITE" id="PS50089"/>
    </source>
</evidence>
<organism evidence="3 4">
    <name type="scientific">Eragrostis curvula</name>
    <name type="common">weeping love grass</name>
    <dbReference type="NCBI Taxonomy" id="38414"/>
    <lineage>
        <taxon>Eukaryota</taxon>
        <taxon>Viridiplantae</taxon>
        <taxon>Streptophyta</taxon>
        <taxon>Embryophyta</taxon>
        <taxon>Tracheophyta</taxon>
        <taxon>Spermatophyta</taxon>
        <taxon>Magnoliopsida</taxon>
        <taxon>Liliopsida</taxon>
        <taxon>Poales</taxon>
        <taxon>Poaceae</taxon>
        <taxon>PACMAD clade</taxon>
        <taxon>Chloridoideae</taxon>
        <taxon>Eragrostideae</taxon>
        <taxon>Eragrostidinae</taxon>
        <taxon>Eragrostis</taxon>
    </lineage>
</organism>
<dbReference type="SUPFAM" id="SSF57850">
    <property type="entry name" value="RING/U-box"/>
    <property type="match status" value="1"/>
</dbReference>
<dbReference type="GO" id="GO:0006511">
    <property type="term" value="P:ubiquitin-dependent protein catabolic process"/>
    <property type="evidence" value="ECO:0007669"/>
    <property type="project" value="TreeGrafter"/>
</dbReference>
<dbReference type="Pfam" id="PF13639">
    <property type="entry name" value="zf-RING_2"/>
    <property type="match status" value="1"/>
</dbReference>